<dbReference type="KEGG" id="vcn:VOLCADRAFT_99770"/>
<dbReference type="GeneID" id="9627955"/>
<feature type="chain" id="PRO_5003124550" description="Peptidase M11 gametolysin domain-containing protein" evidence="2">
    <location>
        <begin position="23"/>
        <end position="597"/>
    </location>
</feature>
<feature type="compositionally biased region" description="Polar residues" evidence="1">
    <location>
        <begin position="581"/>
        <end position="597"/>
    </location>
</feature>
<dbReference type="PROSITE" id="PS51257">
    <property type="entry name" value="PROKAR_LIPOPROTEIN"/>
    <property type="match status" value="1"/>
</dbReference>
<evidence type="ECO:0000313" key="5">
    <source>
        <dbReference type="Proteomes" id="UP000001058"/>
    </source>
</evidence>
<gene>
    <name evidence="4" type="ORF">VOLCADRAFT_99770</name>
</gene>
<accession>D8UIL6</accession>
<dbReference type="Proteomes" id="UP000001058">
    <property type="component" value="Unassembled WGS sequence"/>
</dbReference>
<dbReference type="InParanoid" id="D8UIL6"/>
<dbReference type="EMBL" id="GL378416">
    <property type="protein sequence ID" value="EFJ40417.1"/>
    <property type="molecule type" value="Genomic_DNA"/>
</dbReference>
<feature type="compositionally biased region" description="Pro residues" evidence="1">
    <location>
        <begin position="563"/>
        <end position="580"/>
    </location>
</feature>
<dbReference type="InterPro" id="IPR008752">
    <property type="entry name" value="Peptidase_M11"/>
</dbReference>
<evidence type="ECO:0000256" key="2">
    <source>
        <dbReference type="SAM" id="SignalP"/>
    </source>
</evidence>
<dbReference type="Pfam" id="PF05548">
    <property type="entry name" value="Peptidase_M11"/>
    <property type="match status" value="1"/>
</dbReference>
<organism evidence="5">
    <name type="scientific">Volvox carteri f. nagariensis</name>
    <dbReference type="NCBI Taxonomy" id="3068"/>
    <lineage>
        <taxon>Eukaryota</taxon>
        <taxon>Viridiplantae</taxon>
        <taxon>Chlorophyta</taxon>
        <taxon>core chlorophytes</taxon>
        <taxon>Chlorophyceae</taxon>
        <taxon>CS clade</taxon>
        <taxon>Chlamydomonadales</taxon>
        <taxon>Volvocaceae</taxon>
        <taxon>Volvox</taxon>
    </lineage>
</organism>
<keyword evidence="5" id="KW-1185">Reference proteome</keyword>
<dbReference type="OrthoDB" id="529266at2759"/>
<sequence length="597" mass="64595">MAGRALLLAALLAGACLSVAGAVTNKSAVAINVTIHVQAGSAGGRTTSSRRRLLSEAHEQARRMVMDFHNTRRSVQAVQSLLSLFRAINITTLSSLVPKADNPIVVGKTADKDLFIVDGKQQRINSITFVFKSSSCGLNPSLDANKLRSWWFDRGNSAPIVATLQRYYNSCSYNQLIFQPEDNLVFDVDIPCAGSTSRGKYDLRTGNGNGVNADNELYGLVELAKQYVQPWGGPSASSARSRIQIRTDSTVAQAMVGCAQDQDCYTWINPGVADDRPDMPVVFQELGHNIGLLHSGRIACDQMGCQRDEYGDPADPMGSAWAMDPLKQIVCTNAPQSYKAGWSSPILGGHLNASDLKPGISRDFVIPSMLTTKMNMLRIVTDISSYSIDESSKPQRALYVSYRVRPSEAGGYDSGLNTNWNNRVWCVHTPSFHVTMHMLFLRLISGRLLRIHEYNDTANGNPGVSGRLPLVLAMLTDERNPPNIGSGWGRLSRSFSQLVPGLGGMTIRIKTRTPDNATVSVCRFLRQLEGDGPSSVTCDDGIDNDCDGLVDMDDPDCNTSQRFPPPTAAGAPARPPPPPQKASSRLTSASSGDSIAA</sequence>
<dbReference type="AlphaFoldDB" id="D8UIL6"/>
<keyword evidence="2" id="KW-0732">Signal</keyword>
<protein>
    <recommendedName>
        <fullName evidence="3">Peptidase M11 gametolysin domain-containing protein</fullName>
    </recommendedName>
</protein>
<evidence type="ECO:0000313" key="4">
    <source>
        <dbReference type="EMBL" id="EFJ40417.1"/>
    </source>
</evidence>
<feature type="signal peptide" evidence="2">
    <location>
        <begin position="1"/>
        <end position="22"/>
    </location>
</feature>
<reference evidence="4 5" key="1">
    <citation type="journal article" date="2010" name="Science">
        <title>Genomic analysis of organismal complexity in the multicellular green alga Volvox carteri.</title>
        <authorList>
            <person name="Prochnik S.E."/>
            <person name="Umen J."/>
            <person name="Nedelcu A.M."/>
            <person name="Hallmann A."/>
            <person name="Miller S.M."/>
            <person name="Nishii I."/>
            <person name="Ferris P."/>
            <person name="Kuo A."/>
            <person name="Mitros T."/>
            <person name="Fritz-Laylin L.K."/>
            <person name="Hellsten U."/>
            <person name="Chapman J."/>
            <person name="Simakov O."/>
            <person name="Rensing S.A."/>
            <person name="Terry A."/>
            <person name="Pangilinan J."/>
            <person name="Kapitonov V."/>
            <person name="Jurka J."/>
            <person name="Salamov A."/>
            <person name="Shapiro H."/>
            <person name="Schmutz J."/>
            <person name="Grimwood J."/>
            <person name="Lindquist E."/>
            <person name="Lucas S."/>
            <person name="Grigoriev I.V."/>
            <person name="Schmitt R."/>
            <person name="Kirk D."/>
            <person name="Rokhsar D.S."/>
        </authorList>
    </citation>
    <scope>NUCLEOTIDE SEQUENCE [LARGE SCALE GENOMIC DNA]</scope>
    <source>
        <strain evidence="5">f. Nagariensis / Eve</strain>
    </source>
</reference>
<proteinExistence type="predicted"/>
<dbReference type="RefSeq" id="XP_002958497.1">
    <property type="nucleotide sequence ID" value="XM_002958451.1"/>
</dbReference>
<evidence type="ECO:0000259" key="3">
    <source>
        <dbReference type="Pfam" id="PF05548"/>
    </source>
</evidence>
<feature type="region of interest" description="Disordered" evidence="1">
    <location>
        <begin position="552"/>
        <end position="597"/>
    </location>
</feature>
<evidence type="ECO:0000256" key="1">
    <source>
        <dbReference type="SAM" id="MobiDB-lite"/>
    </source>
</evidence>
<feature type="domain" description="Peptidase M11 gametolysin" evidence="3">
    <location>
        <begin position="128"/>
        <end position="428"/>
    </location>
</feature>
<name>D8UIL6_VOLCA</name>